<keyword evidence="3" id="KW-1185">Reference proteome</keyword>
<organism evidence="2 3">
    <name type="scientific">Diploptera punctata</name>
    <name type="common">Pacific beetle cockroach</name>
    <dbReference type="NCBI Taxonomy" id="6984"/>
    <lineage>
        <taxon>Eukaryota</taxon>
        <taxon>Metazoa</taxon>
        <taxon>Ecdysozoa</taxon>
        <taxon>Arthropoda</taxon>
        <taxon>Hexapoda</taxon>
        <taxon>Insecta</taxon>
        <taxon>Pterygota</taxon>
        <taxon>Neoptera</taxon>
        <taxon>Polyneoptera</taxon>
        <taxon>Dictyoptera</taxon>
        <taxon>Blattodea</taxon>
        <taxon>Blaberoidea</taxon>
        <taxon>Blaberidae</taxon>
        <taxon>Diplopterinae</taxon>
        <taxon>Diploptera</taxon>
    </lineage>
</organism>
<name>A0AAD8EAE6_DIPPU</name>
<dbReference type="GO" id="GO:0035871">
    <property type="term" value="P:protein K11-linked deubiquitination"/>
    <property type="evidence" value="ECO:0007669"/>
    <property type="project" value="TreeGrafter"/>
</dbReference>
<reference evidence="2" key="1">
    <citation type="journal article" date="2023" name="IScience">
        <title>Live-bearing cockroach genome reveals convergent evolutionary mechanisms linked to viviparity in insects and beyond.</title>
        <authorList>
            <person name="Fouks B."/>
            <person name="Harrison M.C."/>
            <person name="Mikhailova A.A."/>
            <person name="Marchal E."/>
            <person name="English S."/>
            <person name="Carruthers M."/>
            <person name="Jennings E.C."/>
            <person name="Chiamaka E.L."/>
            <person name="Frigard R.A."/>
            <person name="Pippel M."/>
            <person name="Attardo G.M."/>
            <person name="Benoit J.B."/>
            <person name="Bornberg-Bauer E."/>
            <person name="Tobe S.S."/>
        </authorList>
    </citation>
    <scope>NUCLEOTIDE SEQUENCE</scope>
    <source>
        <strain evidence="2">Stay&amp;Tobe</strain>
    </source>
</reference>
<dbReference type="InterPro" id="IPR045827">
    <property type="entry name" value="VCPIP1_N"/>
</dbReference>
<protein>
    <recommendedName>
        <fullName evidence="1">OTU domain-containing protein</fullName>
    </recommendedName>
</protein>
<dbReference type="GO" id="GO:0016320">
    <property type="term" value="P:endoplasmic reticulum membrane fusion"/>
    <property type="evidence" value="ECO:0007669"/>
    <property type="project" value="TreeGrafter"/>
</dbReference>
<dbReference type="GO" id="GO:0071108">
    <property type="term" value="P:protein K48-linked deubiquitination"/>
    <property type="evidence" value="ECO:0007669"/>
    <property type="project" value="TreeGrafter"/>
</dbReference>
<dbReference type="PANTHER" id="PTHR14843">
    <property type="entry name" value="DEUBIQUITINATING PROTEIN VCIP135"/>
    <property type="match status" value="1"/>
</dbReference>
<sequence>MNVLKEESDSDSYYVLMGTCPDVGCSALVAWKSTDIDVLCIRCGQLHDRERILFATNLDITAIGAGSVISSLQLTENEDLWKRQNLIKVNGLSNFHSKMISHLLTFYGMDTPEVKPLSEITEGSAFDCSTLAEKCFTIRREQLQISGYGWDELGSKSYLHDTLFKIGLANGNRDALVPLHADGDGHCLVHSVSRAITGRNLFWHPLRAQLKQHFIEKLEEYKRLIGQFVDSNEWDNIILECDPEYRPNIDDDEIHGLRQIHIFGLANVLKRPIFLFDSIEGMNSVGEYS</sequence>
<dbReference type="GO" id="GO:0090168">
    <property type="term" value="P:Golgi reassembly"/>
    <property type="evidence" value="ECO:0007669"/>
    <property type="project" value="TreeGrafter"/>
</dbReference>
<proteinExistence type="predicted"/>
<dbReference type="PANTHER" id="PTHR14843:SF2">
    <property type="entry name" value="DEUBIQUITINATING PROTEIN VCPIP1"/>
    <property type="match status" value="1"/>
</dbReference>
<dbReference type="Proteomes" id="UP001233999">
    <property type="component" value="Unassembled WGS sequence"/>
</dbReference>
<dbReference type="AlphaFoldDB" id="A0AAD8EAE6"/>
<accession>A0AAD8EAE6</accession>
<reference evidence="2" key="2">
    <citation type="submission" date="2023-05" db="EMBL/GenBank/DDBJ databases">
        <authorList>
            <person name="Fouks B."/>
        </authorList>
    </citation>
    <scope>NUCLEOTIDE SEQUENCE</scope>
    <source>
        <strain evidence="2">Stay&amp;Tobe</strain>
        <tissue evidence="2">Testes</tissue>
    </source>
</reference>
<dbReference type="Pfam" id="PF19437">
    <property type="entry name" value="VCIP135_N"/>
    <property type="match status" value="1"/>
</dbReference>
<dbReference type="Pfam" id="PF02338">
    <property type="entry name" value="OTU"/>
    <property type="match status" value="1"/>
</dbReference>
<dbReference type="PROSITE" id="PS50802">
    <property type="entry name" value="OTU"/>
    <property type="match status" value="1"/>
</dbReference>
<evidence type="ECO:0000259" key="1">
    <source>
        <dbReference type="PROSITE" id="PS50802"/>
    </source>
</evidence>
<evidence type="ECO:0000313" key="3">
    <source>
        <dbReference type="Proteomes" id="UP001233999"/>
    </source>
</evidence>
<feature type="non-terminal residue" evidence="2">
    <location>
        <position position="289"/>
    </location>
</feature>
<dbReference type="EMBL" id="JASPKZ010007636">
    <property type="protein sequence ID" value="KAJ9583240.1"/>
    <property type="molecule type" value="Genomic_DNA"/>
</dbReference>
<comment type="caution">
    <text evidence="2">The sequence shown here is derived from an EMBL/GenBank/DDBJ whole genome shotgun (WGS) entry which is preliminary data.</text>
</comment>
<dbReference type="GO" id="GO:0004843">
    <property type="term" value="F:cysteine-type deubiquitinase activity"/>
    <property type="evidence" value="ECO:0007669"/>
    <property type="project" value="InterPro"/>
</dbReference>
<gene>
    <name evidence="2" type="ORF">L9F63_022411</name>
</gene>
<evidence type="ECO:0000313" key="2">
    <source>
        <dbReference type="EMBL" id="KAJ9583240.1"/>
    </source>
</evidence>
<dbReference type="InterPro" id="IPR003323">
    <property type="entry name" value="OTU_dom"/>
</dbReference>
<dbReference type="InterPro" id="IPR039087">
    <property type="entry name" value="VCPIP1"/>
</dbReference>
<feature type="domain" description="OTU" evidence="1">
    <location>
        <begin position="176"/>
        <end position="289"/>
    </location>
</feature>
<dbReference type="GO" id="GO:0016567">
    <property type="term" value="P:protein ubiquitination"/>
    <property type="evidence" value="ECO:0007669"/>
    <property type="project" value="InterPro"/>
</dbReference>